<gene>
    <name evidence="2" type="ORF">JX265_011027</name>
</gene>
<keyword evidence="1" id="KW-0732">Signal</keyword>
<comment type="caution">
    <text evidence="2">The sequence shown here is derived from an EMBL/GenBank/DDBJ whole genome shotgun (WGS) entry which is preliminary data.</text>
</comment>
<dbReference type="EMBL" id="JAFIMR010000038">
    <property type="protein sequence ID" value="KAI1857997.1"/>
    <property type="molecule type" value="Genomic_DNA"/>
</dbReference>
<organism evidence="2 3">
    <name type="scientific">Neoarthrinium moseri</name>
    <dbReference type="NCBI Taxonomy" id="1658444"/>
    <lineage>
        <taxon>Eukaryota</taxon>
        <taxon>Fungi</taxon>
        <taxon>Dikarya</taxon>
        <taxon>Ascomycota</taxon>
        <taxon>Pezizomycotina</taxon>
        <taxon>Sordariomycetes</taxon>
        <taxon>Xylariomycetidae</taxon>
        <taxon>Amphisphaeriales</taxon>
        <taxon>Apiosporaceae</taxon>
        <taxon>Neoarthrinium</taxon>
    </lineage>
</organism>
<dbReference type="PANTHER" id="PTHR39219">
    <property type="entry name" value="ER MEMBRANE PROTEIN COMPLEX SUBUNIT 10"/>
    <property type="match status" value="1"/>
</dbReference>
<dbReference type="PANTHER" id="PTHR39219:SF1">
    <property type="entry name" value="ER MEMBRANE PROTEIN COMPLEX SUBUNIT 10"/>
    <property type="match status" value="1"/>
</dbReference>
<accession>A0A9P9WDG3</accession>
<dbReference type="AlphaFoldDB" id="A0A9P9WDG3"/>
<name>A0A9P9WDG3_9PEZI</name>
<dbReference type="Proteomes" id="UP000829685">
    <property type="component" value="Unassembled WGS sequence"/>
</dbReference>
<evidence type="ECO:0000313" key="2">
    <source>
        <dbReference type="EMBL" id="KAI1857997.1"/>
    </source>
</evidence>
<protein>
    <recommendedName>
        <fullName evidence="4">Cyclin-dependent protein kinase regulator pho80</fullName>
    </recommendedName>
</protein>
<evidence type="ECO:0000313" key="3">
    <source>
        <dbReference type="Proteomes" id="UP000829685"/>
    </source>
</evidence>
<feature type="chain" id="PRO_5040198084" description="Cyclin-dependent protein kinase regulator pho80" evidence="1">
    <location>
        <begin position="19"/>
        <end position="192"/>
    </location>
</feature>
<sequence length="192" mass="19873">MRLSALFAGLACASLAAAAEHTAAIYIQPVLSGAGAPALLAEVTYDPFLPGEAVVSSFEFPELPEDAQTVRVGVRQGGAWVSSTSIASARNFAKGYKPHLLLTTDEAGDVVSAGVRGVRIDAGQTRDFGPKAVVTTVARGEQVQLGKPVVLSPEGKKTAAGEPEEKTLLQKYWWVIGIVLLLTVTGGGGDGK</sequence>
<feature type="signal peptide" evidence="1">
    <location>
        <begin position="1"/>
        <end position="18"/>
    </location>
</feature>
<evidence type="ECO:0008006" key="4">
    <source>
        <dbReference type="Google" id="ProtNLM"/>
    </source>
</evidence>
<keyword evidence="3" id="KW-1185">Reference proteome</keyword>
<reference evidence="2" key="1">
    <citation type="submission" date="2021-03" db="EMBL/GenBank/DDBJ databases">
        <title>Revisited historic fungal species revealed as producer of novel bioactive compounds through whole genome sequencing and comparative genomics.</title>
        <authorList>
            <person name="Vignolle G.A."/>
            <person name="Hochenegger N."/>
            <person name="Mach R.L."/>
            <person name="Mach-Aigner A.R."/>
            <person name="Javad Rahimi M."/>
            <person name="Salim K.A."/>
            <person name="Chan C.M."/>
            <person name="Lim L.B.L."/>
            <person name="Cai F."/>
            <person name="Druzhinina I.S."/>
            <person name="U'Ren J.M."/>
            <person name="Derntl C."/>
        </authorList>
    </citation>
    <scope>NUCLEOTIDE SEQUENCE</scope>
    <source>
        <strain evidence="2">TUCIM 5799</strain>
    </source>
</reference>
<evidence type="ECO:0000256" key="1">
    <source>
        <dbReference type="SAM" id="SignalP"/>
    </source>
</evidence>
<proteinExistence type="predicted"/>
<dbReference type="OrthoDB" id="1894652at2759"/>